<dbReference type="EMBL" id="MU128931">
    <property type="protein sequence ID" value="KAF9517574.1"/>
    <property type="molecule type" value="Genomic_DNA"/>
</dbReference>
<dbReference type="AlphaFoldDB" id="A0A9P6B4Y3"/>
<evidence type="ECO:0000313" key="3">
    <source>
        <dbReference type="EMBL" id="KAF9517574.1"/>
    </source>
</evidence>
<protein>
    <submittedName>
        <fullName evidence="3">Uncharacterized protein</fullName>
    </submittedName>
</protein>
<keyword evidence="4" id="KW-1185">Reference proteome</keyword>
<dbReference type="Gene3D" id="1.20.1290.10">
    <property type="entry name" value="AhpD-like"/>
    <property type="match status" value="1"/>
</dbReference>
<dbReference type="Gene3D" id="3.40.50.1820">
    <property type="entry name" value="alpha/beta hydrolase"/>
    <property type="match status" value="1"/>
</dbReference>
<dbReference type="GO" id="GO:0051920">
    <property type="term" value="F:peroxiredoxin activity"/>
    <property type="evidence" value="ECO:0007669"/>
    <property type="project" value="InterPro"/>
</dbReference>
<organism evidence="3 4">
    <name type="scientific">Hydnum rufescens UP504</name>
    <dbReference type="NCBI Taxonomy" id="1448309"/>
    <lineage>
        <taxon>Eukaryota</taxon>
        <taxon>Fungi</taxon>
        <taxon>Dikarya</taxon>
        <taxon>Basidiomycota</taxon>
        <taxon>Agaricomycotina</taxon>
        <taxon>Agaricomycetes</taxon>
        <taxon>Cantharellales</taxon>
        <taxon>Hydnaceae</taxon>
        <taxon>Hydnum</taxon>
    </lineage>
</organism>
<name>A0A9P6B4Y3_9AGAM</name>
<evidence type="ECO:0000313" key="4">
    <source>
        <dbReference type="Proteomes" id="UP000886523"/>
    </source>
</evidence>
<dbReference type="Pfam" id="PF00561">
    <property type="entry name" value="Abhydrolase_1"/>
    <property type="match status" value="1"/>
</dbReference>
<dbReference type="Pfam" id="PF02627">
    <property type="entry name" value="CMD"/>
    <property type="match status" value="1"/>
</dbReference>
<dbReference type="InterPro" id="IPR003779">
    <property type="entry name" value="CMD-like"/>
</dbReference>
<reference evidence="3" key="1">
    <citation type="journal article" date="2020" name="Nat. Commun.">
        <title>Large-scale genome sequencing of mycorrhizal fungi provides insights into the early evolution of symbiotic traits.</title>
        <authorList>
            <person name="Miyauchi S."/>
            <person name="Kiss E."/>
            <person name="Kuo A."/>
            <person name="Drula E."/>
            <person name="Kohler A."/>
            <person name="Sanchez-Garcia M."/>
            <person name="Morin E."/>
            <person name="Andreopoulos B."/>
            <person name="Barry K.W."/>
            <person name="Bonito G."/>
            <person name="Buee M."/>
            <person name="Carver A."/>
            <person name="Chen C."/>
            <person name="Cichocki N."/>
            <person name="Clum A."/>
            <person name="Culley D."/>
            <person name="Crous P.W."/>
            <person name="Fauchery L."/>
            <person name="Girlanda M."/>
            <person name="Hayes R.D."/>
            <person name="Keri Z."/>
            <person name="LaButti K."/>
            <person name="Lipzen A."/>
            <person name="Lombard V."/>
            <person name="Magnuson J."/>
            <person name="Maillard F."/>
            <person name="Murat C."/>
            <person name="Nolan M."/>
            <person name="Ohm R.A."/>
            <person name="Pangilinan J."/>
            <person name="Pereira M.F."/>
            <person name="Perotto S."/>
            <person name="Peter M."/>
            <person name="Pfister S."/>
            <person name="Riley R."/>
            <person name="Sitrit Y."/>
            <person name="Stielow J.B."/>
            <person name="Szollosi G."/>
            <person name="Zifcakova L."/>
            <person name="Stursova M."/>
            <person name="Spatafora J.W."/>
            <person name="Tedersoo L."/>
            <person name="Vaario L.M."/>
            <person name="Yamada A."/>
            <person name="Yan M."/>
            <person name="Wang P."/>
            <person name="Xu J."/>
            <person name="Bruns T."/>
            <person name="Baldrian P."/>
            <person name="Vilgalys R."/>
            <person name="Dunand C."/>
            <person name="Henrissat B."/>
            <person name="Grigoriev I.V."/>
            <person name="Hibbett D."/>
            <person name="Nagy L.G."/>
            <person name="Martin F.M."/>
        </authorList>
    </citation>
    <scope>NUCLEOTIDE SEQUENCE</scope>
    <source>
        <strain evidence="3">UP504</strain>
    </source>
</reference>
<comment type="caution">
    <text evidence="3">The sequence shown here is derived from an EMBL/GenBank/DDBJ whole genome shotgun (WGS) entry which is preliminary data.</text>
</comment>
<accession>A0A9P6B4Y3</accession>
<dbReference type="PANTHER" id="PTHR34846">
    <property type="entry name" value="4-CARBOXYMUCONOLACTONE DECARBOXYLASE FAMILY PROTEIN (AFU_ORTHOLOGUE AFUA_6G11590)"/>
    <property type="match status" value="1"/>
</dbReference>
<dbReference type="OrthoDB" id="9998495at2759"/>
<evidence type="ECO:0000259" key="2">
    <source>
        <dbReference type="Pfam" id="PF02627"/>
    </source>
</evidence>
<gene>
    <name evidence="3" type="ORF">BS47DRAFT_1290778</name>
</gene>
<dbReference type="InterPro" id="IPR029058">
    <property type="entry name" value="AB_hydrolase_fold"/>
</dbReference>
<sequence length="490" mass="53676">MPRIPYIFPEPGEDPVADRIRQRRGPRGLSSLDGTLLNAPNIADSWNTFIGTLRNNNSLPSDIRELLILRIAALNGAAFEWIQHEHIGRAAGLTTAHLFRIGDVSNIISTAPPLDPLTSLQRAALAFVDASTRLIRVPDEIFTTLKAELESSLKTHNPDNVTVERQIVEATTTVGAYNLVSRFLVALDVDDRASQHVPVPTTPHALYQHYSIDIDRSVTLHAKVRFHPTNPKAPALLFINSILTNISLWSSVLPALTTTYTLITFDQRGHGGSSSPRTDSTIPRLAQDVACILDYLQIKQAHGVIGVSQGGATALSFAVQYPTRLRRLVVCDTQAASPVDNRAAWAERIALAVRDENGMDTLAELTTARWFPTPGSPFIKGGKHFPILRDMIVGTPVQGFVRSAPALQSYDLRADGLIQTLKAESRKEDGMRILLLAGELDGKLPAGLKALRDEIGGDHVEFQEIQGSGHLPMLDQPERWLGVVEPFLRS</sequence>
<evidence type="ECO:0000259" key="1">
    <source>
        <dbReference type="Pfam" id="PF00561"/>
    </source>
</evidence>
<proteinExistence type="predicted"/>
<dbReference type="Proteomes" id="UP000886523">
    <property type="component" value="Unassembled WGS sequence"/>
</dbReference>
<dbReference type="InterPro" id="IPR029032">
    <property type="entry name" value="AhpD-like"/>
</dbReference>
<dbReference type="SUPFAM" id="SSF53474">
    <property type="entry name" value="alpha/beta-Hydrolases"/>
    <property type="match status" value="1"/>
</dbReference>
<feature type="domain" description="AB hydrolase-1" evidence="1">
    <location>
        <begin position="234"/>
        <end position="476"/>
    </location>
</feature>
<feature type="domain" description="Carboxymuconolactone decarboxylase-like" evidence="2">
    <location>
        <begin position="40"/>
        <end position="96"/>
    </location>
</feature>
<dbReference type="InterPro" id="IPR000073">
    <property type="entry name" value="AB_hydrolase_1"/>
</dbReference>
<dbReference type="PANTHER" id="PTHR34846:SF11">
    <property type="entry name" value="4-CARBOXYMUCONOLACTONE DECARBOXYLASE FAMILY PROTEIN (AFU_ORTHOLOGUE AFUA_6G11590)"/>
    <property type="match status" value="1"/>
</dbReference>
<dbReference type="PRINTS" id="PR00111">
    <property type="entry name" value="ABHYDROLASE"/>
</dbReference>
<dbReference type="SUPFAM" id="SSF69118">
    <property type="entry name" value="AhpD-like"/>
    <property type="match status" value="1"/>
</dbReference>